<evidence type="ECO:0008006" key="6">
    <source>
        <dbReference type="Google" id="ProtNLM"/>
    </source>
</evidence>
<dbReference type="Pfam" id="PF07963">
    <property type="entry name" value="N_methyl"/>
    <property type="match status" value="1"/>
</dbReference>
<protein>
    <recommendedName>
        <fullName evidence="6">Prepilin-type cleavage/methylation domain-containing protein</fullName>
    </recommendedName>
</protein>
<dbReference type="PIRSF" id="PIRSF021292">
    <property type="entry name" value="Competence_ComGD"/>
    <property type="match status" value="1"/>
</dbReference>
<evidence type="ECO:0000256" key="3">
    <source>
        <dbReference type="SAM" id="Phobius"/>
    </source>
</evidence>
<proteinExistence type="predicted"/>
<feature type="transmembrane region" description="Helical" evidence="3">
    <location>
        <begin position="6"/>
        <end position="27"/>
    </location>
</feature>
<evidence type="ECO:0000256" key="1">
    <source>
        <dbReference type="ARBA" id="ARBA00004241"/>
    </source>
</evidence>
<reference evidence="4 5" key="1">
    <citation type="submission" date="2017-09" db="EMBL/GenBank/DDBJ databases">
        <title>Complete genome sequence of Oxytococcus suis strain ZY16052.</title>
        <authorList>
            <person name="Li F."/>
        </authorList>
    </citation>
    <scope>NUCLEOTIDE SEQUENCE [LARGE SCALE GENOMIC DNA]</scope>
    <source>
        <strain evidence="4 5">ZY16052</strain>
    </source>
</reference>
<keyword evidence="3" id="KW-1133">Transmembrane helix</keyword>
<dbReference type="InterPro" id="IPR012902">
    <property type="entry name" value="N_methyl_site"/>
</dbReference>
<dbReference type="GO" id="GO:0030420">
    <property type="term" value="P:establishment of competence for transformation"/>
    <property type="evidence" value="ECO:0007669"/>
    <property type="project" value="UniProtKB-KW"/>
</dbReference>
<dbReference type="KEGG" id="abae:CL176_03560"/>
<keyword evidence="5" id="KW-1185">Reference proteome</keyword>
<evidence type="ECO:0000313" key="5">
    <source>
        <dbReference type="Proteomes" id="UP000263232"/>
    </source>
</evidence>
<dbReference type="Proteomes" id="UP000263232">
    <property type="component" value="Chromosome"/>
</dbReference>
<sequence length="146" mass="17288">MRRSELGFSLLESLLVLAILSICLVCLRFTQPIDFKQSIEGRLLFETIAQELQTAQQTAILQKVDIRVDFDAYRQEVRFTEMRTPRESYQLRVPEPWQIEHSYAFTFRRDARTTNFKSIHFINMQDNTRVSFVFQIANGRFCIERG</sequence>
<keyword evidence="3" id="KW-0472">Membrane</keyword>
<accession>A0A347WJC5</accession>
<evidence type="ECO:0000313" key="4">
    <source>
        <dbReference type="EMBL" id="AXY25182.1"/>
    </source>
</evidence>
<name>A0A347WJC5_9LACT</name>
<dbReference type="NCBIfam" id="NF040982">
    <property type="entry name" value="ComGD"/>
    <property type="match status" value="1"/>
</dbReference>
<keyword evidence="2" id="KW-0178">Competence</keyword>
<dbReference type="EMBL" id="CP023434">
    <property type="protein sequence ID" value="AXY25182.1"/>
    <property type="molecule type" value="Genomic_DNA"/>
</dbReference>
<dbReference type="NCBIfam" id="TIGR02532">
    <property type="entry name" value="IV_pilin_GFxxxE"/>
    <property type="match status" value="1"/>
</dbReference>
<evidence type="ECO:0000256" key="2">
    <source>
        <dbReference type="ARBA" id="ARBA00023287"/>
    </source>
</evidence>
<dbReference type="RefSeq" id="WP_118990096.1">
    <property type="nucleotide sequence ID" value="NZ_CP023434.1"/>
</dbReference>
<dbReference type="OrthoDB" id="1653576at2"/>
<organism evidence="4 5">
    <name type="scientific">Suicoccus acidiformans</name>
    <dbReference type="NCBI Taxonomy" id="2036206"/>
    <lineage>
        <taxon>Bacteria</taxon>
        <taxon>Bacillati</taxon>
        <taxon>Bacillota</taxon>
        <taxon>Bacilli</taxon>
        <taxon>Lactobacillales</taxon>
        <taxon>Aerococcaceae</taxon>
        <taxon>Suicoccus</taxon>
    </lineage>
</organism>
<gene>
    <name evidence="4" type="ORF">CL176_03560</name>
</gene>
<dbReference type="GO" id="GO:0009986">
    <property type="term" value="C:cell surface"/>
    <property type="evidence" value="ECO:0007669"/>
    <property type="project" value="UniProtKB-SubCell"/>
</dbReference>
<keyword evidence="3" id="KW-0812">Transmembrane</keyword>
<dbReference type="AlphaFoldDB" id="A0A347WJC5"/>
<comment type="subcellular location">
    <subcellularLocation>
        <location evidence="1">Cell surface</location>
    </subcellularLocation>
</comment>
<dbReference type="InterPro" id="IPR016785">
    <property type="entry name" value="ComGD"/>
</dbReference>